<dbReference type="Gene3D" id="1.10.8.430">
    <property type="entry name" value="Helical domain of apoptotic protease-activating factors"/>
    <property type="match status" value="1"/>
</dbReference>
<keyword evidence="4" id="KW-0520">NAD</keyword>
<feature type="region of interest" description="Disordered" evidence="5">
    <location>
        <begin position="147"/>
        <end position="203"/>
    </location>
</feature>
<dbReference type="InterPro" id="IPR044974">
    <property type="entry name" value="Disease_R_plants"/>
</dbReference>
<feature type="compositionally biased region" description="Polar residues" evidence="5">
    <location>
        <begin position="63"/>
        <end position="86"/>
    </location>
</feature>
<dbReference type="Gene3D" id="3.40.50.300">
    <property type="entry name" value="P-loop containing nucleotide triphosphate hydrolases"/>
    <property type="match status" value="1"/>
</dbReference>
<feature type="compositionally biased region" description="Basic and acidic residues" evidence="5">
    <location>
        <begin position="48"/>
        <end position="58"/>
    </location>
</feature>
<feature type="compositionally biased region" description="Basic and acidic residues" evidence="5">
    <location>
        <begin position="274"/>
        <end position="291"/>
    </location>
</feature>
<feature type="compositionally biased region" description="Basic and acidic residues" evidence="5">
    <location>
        <begin position="404"/>
        <end position="430"/>
    </location>
</feature>
<keyword evidence="1" id="KW-0433">Leucine-rich repeat</keyword>
<dbReference type="InterPro" id="IPR027417">
    <property type="entry name" value="P-loop_NTPase"/>
</dbReference>
<feature type="compositionally biased region" description="Polar residues" evidence="5">
    <location>
        <begin position="34"/>
        <end position="47"/>
    </location>
</feature>
<dbReference type="Pfam" id="PF04795">
    <property type="entry name" value="PAPA-1"/>
    <property type="match status" value="1"/>
</dbReference>
<name>I0J3D6_ARAHH</name>
<protein>
    <recommendedName>
        <fullName evidence="9">AAA+ ATPase domain-containing protein</fullName>
    </recommendedName>
</protein>
<dbReference type="SUPFAM" id="SSF52540">
    <property type="entry name" value="P-loop containing nucleoside triphosphate hydrolases"/>
    <property type="match status" value="1"/>
</dbReference>
<dbReference type="SMART" id="SM00382">
    <property type="entry name" value="AAA"/>
    <property type="match status" value="1"/>
</dbReference>
<dbReference type="PANTHER" id="PTHR11017">
    <property type="entry name" value="LEUCINE-RICH REPEAT-CONTAINING PROTEIN"/>
    <property type="match status" value="1"/>
</dbReference>
<dbReference type="FunFam" id="3.40.50.300:FF:001002">
    <property type="entry name" value="Disease resistance protein (TIR-NBS-LRR class)"/>
    <property type="match status" value="1"/>
</dbReference>
<evidence type="ECO:0000256" key="4">
    <source>
        <dbReference type="ARBA" id="ARBA00023027"/>
    </source>
</evidence>
<dbReference type="GO" id="GO:0031011">
    <property type="term" value="C:Ino80 complex"/>
    <property type="evidence" value="ECO:0007669"/>
    <property type="project" value="InterPro"/>
</dbReference>
<feature type="compositionally biased region" description="Basic and acidic residues" evidence="5">
    <location>
        <begin position="308"/>
        <end position="329"/>
    </location>
</feature>
<sequence length="1535" mass="172154">MESLGGIGFSNTNSATKKKRSTTLRRPWNERQLQDSSSLPSTPVADNNENKIEEREAVESDEGSTNGSFQGSNQVRQGGGHSTASTEGFLVPCKRKDSIDTTERRAGFDEHTIKKVKLKLGGSSKTINVVSASDGASDIGLCSTKSSHASDNVLGIGQTNQEISNERSTKERGTPWDTASKADSCNDTRVSKTNTNPIRKSNRISKRRVLDEELDSLDDDDDEEIQFLKRMKMAKVVAVEDVDDDEERSRKHKKLSKVMKQIVEFPRGVGTSEKSAKKDKMGKAFDDADYVKDDDDEEEEEAVSDVELENKSTRTRRRGAEDGQSEVKTEMTVTTRRRSGHSGNLIEFPRGLPPAPPRKRKENGLEVDQQLKKAEAAQRRKLQVEKAARESEAEAIRKILGQDSSRKKKEDKIKKRQEDKAKEKAADSIARRSDTVKWVMGPSGTIVTFPEELGLPSIFNSTPHRSSYPPPREKCAGPEYHHSWLLLLHFAPGDTVSSRASMDQMSIRHFSPMIDKIARDISDKLNATPSRDIDGMVGLDAHLKEMESLLDLDYDGAKIVGISGPAGIGKSTIARALQSRLSNRFHHTCFFDNLRENYKIGFGEYGLKLCLQEQLLSKILHQNGMRIDHLGVIQERLHDQKVLIILDDVESLDQLDALANMRWFGAGSRVIVTTENKEILQQHGVSATYQVGFPSEREALMIFCLSAFRQTFPPHGFIALADEVAKICGKLPLGLHVLGSSLRGKSKADWIDEIPMRRNSLDGKIESVLKVGYESLHEKDKLYFSTLQSFSIMNINLNVRHGLKVLANRCLIQIDHESKVVMHRLLQVMARQVISRQAPWKRQILVDALEICDIPENATGNGSILGVSIDLEENSELMISARAFQRMHNLFFLKLYNAGNTGKRQLYVPEEMEFPPRLRFFAENLVKLNMKDSELEKLWEGTQTLANLKEMDFTLSSRLKELPDLSNAINLERLNLSACSALVELPSSISNLHKIADLQMVNCSNLEVIPSLINLTSLNSINLLGCSRLRRFPDLPINIWTLYVTEKVVEELPASLRRCSRLNHVNIQGNGHPKTFLTLLPTSVTNLELHGRRFLANDCLKGLHNLAFLTLSCCDRLKSLPELPSSLKHLLASNCESLERLSGPLNTPNAQLNFTNCFKLDREARRAIIQQLFVYGWAILPGRAVPAEFDHRARGNSLTVPHSAFNRFKVCVVVSPNQAKSNIFSKLLYRCIVIGNPVKSTDMKFSISNDFKRECLVLFDSSLPFIDDPSEVSKKIVIQFSARDKDFDIIECGIQILTDGSDNGDKDDHKDTHEFGKASGNEEDENDRSKSESGEASDEEDVDIRCSGYFKIFSTHLPASVTSVDLSNTGIERITDCIKDLQNLQYLILTKCKRLASLPKLPCLLKGLRAHGCRSLERVSSPLHTPHAELNFTKCFKLVIGNSVNSTDMTFDLSNGLSRVCRLRTKHLFIFHGDLPFIDPSEVNTKRTLQFSCRFQDLAITECGIQILPDETDQNDNGGIRMKETFEEDNDDKCY</sequence>
<dbReference type="EMBL" id="HE601750">
    <property type="protein sequence ID" value="CCD74496.1"/>
    <property type="molecule type" value="Genomic_DNA"/>
</dbReference>
<keyword evidence="2" id="KW-0677">Repeat</keyword>
<feature type="region of interest" description="Disordered" evidence="5">
    <location>
        <begin position="1303"/>
        <end position="1341"/>
    </location>
</feature>
<feature type="compositionally biased region" description="Acidic residues" evidence="5">
    <location>
        <begin position="292"/>
        <end position="307"/>
    </location>
</feature>
<dbReference type="Pfam" id="PF23282">
    <property type="entry name" value="WHD_ROQ1"/>
    <property type="match status" value="1"/>
</dbReference>
<dbReference type="InterPro" id="IPR058192">
    <property type="entry name" value="WHD_ROQ1-like"/>
</dbReference>
<dbReference type="Pfam" id="PF07725">
    <property type="entry name" value="LRR_3"/>
    <property type="match status" value="1"/>
</dbReference>
<dbReference type="Gene3D" id="3.80.10.10">
    <property type="entry name" value="Ribonuclease Inhibitor"/>
    <property type="match status" value="2"/>
</dbReference>
<accession>I0J3D6</accession>
<dbReference type="PRINTS" id="PR00364">
    <property type="entry name" value="DISEASERSIST"/>
</dbReference>
<dbReference type="InterPro" id="IPR011713">
    <property type="entry name" value="Leu-rich_rpt_3"/>
</dbReference>
<dbReference type="InterPro" id="IPR042197">
    <property type="entry name" value="Apaf_helical"/>
</dbReference>
<evidence type="ECO:0000256" key="3">
    <source>
        <dbReference type="ARBA" id="ARBA00022801"/>
    </source>
</evidence>
<proteinExistence type="predicted"/>
<feature type="domain" description="AAA+ ATPase" evidence="6">
    <location>
        <begin position="556"/>
        <end position="697"/>
    </location>
</feature>
<evidence type="ECO:0000256" key="5">
    <source>
        <dbReference type="SAM" id="MobiDB-lite"/>
    </source>
</evidence>
<feature type="region of interest" description="Disordered" evidence="5">
    <location>
        <begin position="1"/>
        <end position="111"/>
    </location>
</feature>
<evidence type="ECO:0008006" key="9">
    <source>
        <dbReference type="Google" id="ProtNLM"/>
    </source>
</evidence>
<dbReference type="Pfam" id="PF00931">
    <property type="entry name" value="NB-ARC"/>
    <property type="match status" value="1"/>
</dbReference>
<feature type="region of interest" description="Disordered" evidence="5">
    <location>
        <begin position="266"/>
        <end position="367"/>
    </location>
</feature>
<evidence type="ECO:0000259" key="6">
    <source>
        <dbReference type="SMART" id="SM00382"/>
    </source>
</evidence>
<feature type="domain" description="INO80 complex subunit B-like conserved region" evidence="7">
    <location>
        <begin position="368"/>
        <end position="453"/>
    </location>
</feature>
<feature type="region of interest" description="Disordered" evidence="5">
    <location>
        <begin position="398"/>
        <end position="430"/>
    </location>
</feature>
<dbReference type="GO" id="GO:0043531">
    <property type="term" value="F:ADP binding"/>
    <property type="evidence" value="ECO:0007669"/>
    <property type="project" value="InterPro"/>
</dbReference>
<dbReference type="PANTHER" id="PTHR11017:SF225">
    <property type="entry name" value="ADP-RIBOSYL CYCLASE_CYCLIC ADP-RIBOSE HYDROLASE-RELATED"/>
    <property type="match status" value="1"/>
</dbReference>
<organism evidence="8">
    <name type="scientific">Arabidopsis halleri subsp. halleri</name>
    <name type="common">Arabis halleri</name>
    <dbReference type="NCBI Taxonomy" id="81971"/>
    <lineage>
        <taxon>Eukaryota</taxon>
        <taxon>Viridiplantae</taxon>
        <taxon>Streptophyta</taxon>
        <taxon>Embryophyta</taxon>
        <taxon>Tracheophyta</taxon>
        <taxon>Spermatophyta</taxon>
        <taxon>Magnoliopsida</taxon>
        <taxon>eudicotyledons</taxon>
        <taxon>Gunneridae</taxon>
        <taxon>Pentapetalae</taxon>
        <taxon>rosids</taxon>
        <taxon>malvids</taxon>
        <taxon>Brassicales</taxon>
        <taxon>Brassicaceae</taxon>
        <taxon>Camelineae</taxon>
        <taxon>Arabidopsis</taxon>
    </lineage>
</organism>
<dbReference type="SUPFAM" id="SSF52058">
    <property type="entry name" value="L domain-like"/>
    <property type="match status" value="2"/>
</dbReference>
<dbReference type="FunFam" id="1.10.8.430:FF:000002">
    <property type="entry name" value="Disease resistance protein (TIR-NBS-LRR class)"/>
    <property type="match status" value="1"/>
</dbReference>
<feature type="region of interest" description="Disordered" evidence="5">
    <location>
        <begin position="373"/>
        <end position="392"/>
    </location>
</feature>
<dbReference type="InterPro" id="IPR003593">
    <property type="entry name" value="AAA+_ATPase"/>
</dbReference>
<feature type="compositionally biased region" description="Basic and acidic residues" evidence="5">
    <location>
        <begin position="1303"/>
        <end position="1316"/>
    </location>
</feature>
<evidence type="ECO:0000259" key="7">
    <source>
        <dbReference type="SMART" id="SM01406"/>
    </source>
</evidence>
<dbReference type="GO" id="GO:0006952">
    <property type="term" value="P:defense response"/>
    <property type="evidence" value="ECO:0007669"/>
    <property type="project" value="InterPro"/>
</dbReference>
<keyword evidence="3" id="KW-0378">Hydrolase</keyword>
<feature type="compositionally biased region" description="Basic and acidic residues" evidence="5">
    <location>
        <begin position="94"/>
        <end position="111"/>
    </location>
</feature>
<evidence type="ECO:0000313" key="8">
    <source>
        <dbReference type="EMBL" id="CCD74496.1"/>
    </source>
</evidence>
<evidence type="ECO:0000256" key="1">
    <source>
        <dbReference type="ARBA" id="ARBA00022614"/>
    </source>
</evidence>
<dbReference type="InterPro" id="IPR032675">
    <property type="entry name" value="LRR_dom_sf"/>
</dbReference>
<dbReference type="SMART" id="SM01406">
    <property type="entry name" value="PAPA-1"/>
    <property type="match status" value="1"/>
</dbReference>
<dbReference type="GO" id="GO:0016787">
    <property type="term" value="F:hydrolase activity"/>
    <property type="evidence" value="ECO:0007669"/>
    <property type="project" value="UniProtKB-KW"/>
</dbReference>
<reference evidence="8" key="1">
    <citation type="journal article" date="2013" name="New Phytol.">
        <title>Plant Defensin type 1 (PDF1): protein promiscuity and expression variation within the Arabidopsis genus shed light on zinc tolerance acquisition in Arabidopsis halleri.</title>
        <authorList>
            <person name="Shahzad Z."/>
            <person name="Ranwez V."/>
            <person name="Fizames C."/>
            <person name="Marques L."/>
            <person name="Le Martret B."/>
            <person name="Alassimone J."/>
            <person name="Gode C."/>
            <person name="Lacombe E."/>
            <person name="Castillo T."/>
            <person name="Saumitou-Laprade P."/>
            <person name="Berthomieu P."/>
            <person name="Gosti F."/>
        </authorList>
    </citation>
    <scope>NUCLEOTIDE SEQUENCE</scope>
    <source>
        <tissue evidence="8">Leaves</tissue>
    </source>
</reference>
<feature type="compositionally biased region" description="Basic and acidic residues" evidence="5">
    <location>
        <begin position="164"/>
        <end position="174"/>
    </location>
</feature>
<dbReference type="InterPro" id="IPR002182">
    <property type="entry name" value="NB-ARC"/>
</dbReference>
<dbReference type="InterPro" id="IPR006880">
    <property type="entry name" value="INO80B_C"/>
</dbReference>
<evidence type="ECO:0000256" key="2">
    <source>
        <dbReference type="ARBA" id="ARBA00022737"/>
    </source>
</evidence>